<dbReference type="Proteomes" id="UP000007382">
    <property type="component" value="Chromosome"/>
</dbReference>
<reference evidence="3" key="2">
    <citation type="submission" date="2012-03" db="EMBL/GenBank/DDBJ databases">
        <title>The complete genome sequence of the pioneer microbe on fresh volcanic deposit, Leptospirillum ferrooxidans strain C2-3.</title>
        <authorList>
            <person name="Fujimura R."/>
            <person name="Sato Y."/>
            <person name="Nishizawa T."/>
            <person name="Nanba K."/>
            <person name="Oshima K."/>
            <person name="Hattori M."/>
            <person name="Kamijo T."/>
            <person name="Ohta H."/>
        </authorList>
    </citation>
    <scope>NUCLEOTIDE SEQUENCE [LARGE SCALE GENOMIC DNA]</scope>
    <source>
        <strain evidence="3">C2-3</strain>
    </source>
</reference>
<evidence type="ECO:0000256" key="1">
    <source>
        <dbReference type="SAM" id="MobiDB-lite"/>
    </source>
</evidence>
<accession>I0INI9</accession>
<protein>
    <submittedName>
        <fullName evidence="2">Uncharacterized protein</fullName>
    </submittedName>
</protein>
<feature type="compositionally biased region" description="Polar residues" evidence="1">
    <location>
        <begin position="8"/>
        <end position="22"/>
    </location>
</feature>
<dbReference type="HOGENOM" id="CLU_2554118_0_0_0"/>
<evidence type="ECO:0000313" key="3">
    <source>
        <dbReference type="Proteomes" id="UP000007382"/>
    </source>
</evidence>
<proteinExistence type="predicted"/>
<dbReference type="STRING" id="1162668.LFE_1147"/>
<feature type="region of interest" description="Disordered" evidence="1">
    <location>
        <begin position="1"/>
        <end position="33"/>
    </location>
</feature>
<name>I0INI9_LEPFC</name>
<evidence type="ECO:0000313" key="2">
    <source>
        <dbReference type="EMBL" id="BAM06838.1"/>
    </source>
</evidence>
<dbReference type="AlphaFoldDB" id="I0INI9"/>
<dbReference type="EMBL" id="AP012342">
    <property type="protein sequence ID" value="BAM06838.1"/>
    <property type="molecule type" value="Genomic_DNA"/>
</dbReference>
<dbReference type="PATRIC" id="fig|1162668.3.peg.1330"/>
<dbReference type="RefSeq" id="WP_014449328.1">
    <property type="nucleotide sequence ID" value="NC_017094.1"/>
</dbReference>
<keyword evidence="3" id="KW-1185">Reference proteome</keyword>
<gene>
    <name evidence="2" type="ordered locus">LFE_1147</name>
</gene>
<reference evidence="2 3" key="1">
    <citation type="journal article" date="2012" name="J. Bacteriol.">
        <title>Complete Genome Sequence of Leptospirillum ferrooxidans Strain C2-3, Isolated from a Fresh Volcanic Ash Deposit on the Island of Miyake, Japan.</title>
        <authorList>
            <person name="Fujimura R."/>
            <person name="Sato Y."/>
            <person name="Nishizawa T."/>
            <person name="Oshima K."/>
            <person name="Kim S.-W."/>
            <person name="Hattori M."/>
            <person name="Kamijo T."/>
            <person name="Ohta H."/>
        </authorList>
    </citation>
    <scope>NUCLEOTIDE SEQUENCE [LARGE SCALE GENOMIC DNA]</scope>
    <source>
        <strain evidence="2 3">C2-3</strain>
    </source>
</reference>
<sequence>MAADGQVRSGQTRKTTSFSQVPEKQELQLVRPETPPVAAKRLVGAGEFMRSSSFTESRKGESVPVMNRSRQAVIRGKEHAPR</sequence>
<organism evidence="2 3">
    <name type="scientific">Leptospirillum ferrooxidans (strain C2-3)</name>
    <dbReference type="NCBI Taxonomy" id="1162668"/>
    <lineage>
        <taxon>Bacteria</taxon>
        <taxon>Pseudomonadati</taxon>
        <taxon>Nitrospirota</taxon>
        <taxon>Nitrospiria</taxon>
        <taxon>Nitrospirales</taxon>
        <taxon>Nitrospiraceae</taxon>
        <taxon>Leptospirillum</taxon>
    </lineage>
</organism>
<dbReference type="KEGG" id="lfc:LFE_1147"/>